<dbReference type="InterPro" id="IPR050072">
    <property type="entry name" value="Peptidase_M20A"/>
</dbReference>
<evidence type="ECO:0000256" key="5">
    <source>
        <dbReference type="ARBA" id="ARBA00022723"/>
    </source>
</evidence>
<evidence type="ECO:0000256" key="7">
    <source>
        <dbReference type="ARBA" id="ARBA00022833"/>
    </source>
</evidence>
<evidence type="ECO:0000256" key="3">
    <source>
        <dbReference type="ARBA" id="ARBA00006247"/>
    </source>
</evidence>
<dbReference type="Gene3D" id="3.40.630.10">
    <property type="entry name" value="Zn peptidases"/>
    <property type="match status" value="1"/>
</dbReference>
<evidence type="ECO:0000256" key="6">
    <source>
        <dbReference type="ARBA" id="ARBA00022801"/>
    </source>
</evidence>
<dbReference type="InterPro" id="IPR036264">
    <property type="entry name" value="Bact_exopeptidase_dim_dom"/>
</dbReference>
<comment type="cofactor">
    <cofactor evidence="2">
        <name>Zn(2+)</name>
        <dbReference type="ChEBI" id="CHEBI:29105"/>
    </cofactor>
</comment>
<dbReference type="EMBL" id="JACJJQ010000031">
    <property type="protein sequence ID" value="MBM6754467.1"/>
    <property type="molecule type" value="Genomic_DNA"/>
</dbReference>
<keyword evidence="10" id="KW-0170">Cobalt</keyword>
<keyword evidence="6" id="KW-0378">Hydrolase</keyword>
<evidence type="ECO:0000256" key="8">
    <source>
        <dbReference type="ARBA" id="ARBA00022915"/>
    </source>
</evidence>
<comment type="cofactor">
    <cofactor evidence="1">
        <name>Co(2+)</name>
        <dbReference type="ChEBI" id="CHEBI:48828"/>
    </cofactor>
</comment>
<sequence>MEKRAREQFVADLIHLNTVGGHEDKVAHFLKAAFDKHGITNRIIPVENGRSNFYAEIGAGESDRVVALEGHEDVVALGNPDQWDHAPLGAEIKDGKMYGRGTTDMKGGLAAECIAMFELAAQSTPLKGKVKLLVTVAEESSPQNHMQGAQAFTKAGYLKDVDAMILAEPSLGQMNCANKGSITYAVTSKGKAAHSSMPQLGYNAIVPLMAYYEAQQQFFATLQARNKYLGKTIPVITKIEGGQQLNSVPSSAALYMKVRTIPEEPNEWILKHLRAIIKRINDQQGAQLALKILGEKVPVVTDPKDEFNQILHQTAEKIFQHPIQVIGSAAGTDASEMIKGNPQMAIAVFGPGNRTAHQVDEYMVLETFHKDIEVYKQALKRYLS</sequence>
<evidence type="ECO:0000313" key="12">
    <source>
        <dbReference type="EMBL" id="MBM6754467.1"/>
    </source>
</evidence>
<dbReference type="InterPro" id="IPR011650">
    <property type="entry name" value="Peptidase_M20_dimer"/>
</dbReference>
<keyword evidence="5" id="KW-0479">Metal-binding</keyword>
<accession>A0ABS2EPN6</accession>
<comment type="caution">
    <text evidence="12">The sequence shown here is derived from an EMBL/GenBank/DDBJ whole genome shotgun (WGS) entry which is preliminary data.</text>
</comment>
<keyword evidence="7" id="KW-0862">Zinc</keyword>
<dbReference type="Gene3D" id="3.30.70.360">
    <property type="match status" value="1"/>
</dbReference>
<dbReference type="Pfam" id="PF07687">
    <property type="entry name" value="M20_dimer"/>
    <property type="match status" value="1"/>
</dbReference>
<evidence type="ECO:0000256" key="1">
    <source>
        <dbReference type="ARBA" id="ARBA00001941"/>
    </source>
</evidence>
<comment type="similarity">
    <text evidence="3">Belongs to the peptidase M20A family.</text>
</comment>
<dbReference type="InterPro" id="IPR002933">
    <property type="entry name" value="Peptidase_M20"/>
</dbReference>
<keyword evidence="4" id="KW-0028">Amino-acid biosynthesis</keyword>
<dbReference type="PANTHER" id="PTHR43808:SF8">
    <property type="entry name" value="PEPTIDASE M20 DIMERISATION DOMAIN-CONTAINING PROTEIN"/>
    <property type="match status" value="1"/>
</dbReference>
<keyword evidence="9" id="KW-0457">Lysine biosynthesis</keyword>
<dbReference type="SUPFAM" id="SSF55031">
    <property type="entry name" value="Bacterial exopeptidase dimerisation domain"/>
    <property type="match status" value="1"/>
</dbReference>
<evidence type="ECO:0000256" key="4">
    <source>
        <dbReference type="ARBA" id="ARBA00022605"/>
    </source>
</evidence>
<dbReference type="CDD" id="cd08659">
    <property type="entry name" value="M20_ArgE_DapE-like"/>
    <property type="match status" value="1"/>
</dbReference>
<dbReference type="Proteomes" id="UP000776629">
    <property type="component" value="Unassembled WGS sequence"/>
</dbReference>
<organism evidence="12 13">
    <name type="scientific">Limosilactobacillus alvi</name>
    <dbReference type="NCBI Taxonomy" id="990412"/>
    <lineage>
        <taxon>Bacteria</taxon>
        <taxon>Bacillati</taxon>
        <taxon>Bacillota</taxon>
        <taxon>Bacilli</taxon>
        <taxon>Lactobacillales</taxon>
        <taxon>Lactobacillaceae</taxon>
        <taxon>Limosilactobacillus</taxon>
    </lineage>
</organism>
<dbReference type="NCBIfam" id="NF006365">
    <property type="entry name" value="PRK08588.1"/>
    <property type="match status" value="1"/>
</dbReference>
<keyword evidence="8" id="KW-0220">Diaminopimelate biosynthesis</keyword>
<protein>
    <submittedName>
        <fullName evidence="12">ArgE/DapE family deacylase</fullName>
    </submittedName>
</protein>
<proteinExistence type="inferred from homology"/>
<feature type="domain" description="Peptidase M20 dimerisation" evidence="11">
    <location>
        <begin position="177"/>
        <end position="281"/>
    </location>
</feature>
<name>A0ABS2EPN6_9LACO</name>
<evidence type="ECO:0000256" key="10">
    <source>
        <dbReference type="ARBA" id="ARBA00023285"/>
    </source>
</evidence>
<dbReference type="NCBIfam" id="TIGR01910">
    <property type="entry name" value="DapE-ArgE"/>
    <property type="match status" value="1"/>
</dbReference>
<evidence type="ECO:0000256" key="2">
    <source>
        <dbReference type="ARBA" id="ARBA00001947"/>
    </source>
</evidence>
<evidence type="ECO:0000259" key="11">
    <source>
        <dbReference type="Pfam" id="PF07687"/>
    </source>
</evidence>
<keyword evidence="13" id="KW-1185">Reference proteome</keyword>
<evidence type="ECO:0000313" key="13">
    <source>
        <dbReference type="Proteomes" id="UP000776629"/>
    </source>
</evidence>
<dbReference type="RefSeq" id="WP_180871336.1">
    <property type="nucleotide sequence ID" value="NZ_JACJJQ010000031.1"/>
</dbReference>
<gene>
    <name evidence="12" type="ORF">H5993_06825</name>
</gene>
<dbReference type="Pfam" id="PF01546">
    <property type="entry name" value="Peptidase_M20"/>
    <property type="match status" value="1"/>
</dbReference>
<dbReference type="SUPFAM" id="SSF53187">
    <property type="entry name" value="Zn-dependent exopeptidases"/>
    <property type="match status" value="1"/>
</dbReference>
<dbReference type="InterPro" id="IPR010182">
    <property type="entry name" value="ArgE/DapE"/>
</dbReference>
<reference evidence="12 13" key="1">
    <citation type="journal article" date="2021" name="Sci. Rep.">
        <title>The distribution of antibiotic resistance genes in chicken gut microbiota commensals.</title>
        <authorList>
            <person name="Juricova H."/>
            <person name="Matiasovicova J."/>
            <person name="Kubasova T."/>
            <person name="Cejkova D."/>
            <person name="Rychlik I."/>
        </authorList>
    </citation>
    <scope>NUCLEOTIDE SEQUENCE [LARGE SCALE GENOMIC DNA]</scope>
    <source>
        <strain evidence="12 13">An810</strain>
    </source>
</reference>
<dbReference type="PANTHER" id="PTHR43808">
    <property type="entry name" value="ACETYLORNITHINE DEACETYLASE"/>
    <property type="match status" value="1"/>
</dbReference>
<evidence type="ECO:0000256" key="9">
    <source>
        <dbReference type="ARBA" id="ARBA00023154"/>
    </source>
</evidence>